<evidence type="ECO:0000313" key="3">
    <source>
        <dbReference type="EMBL" id="KZU96853.1"/>
    </source>
</evidence>
<dbReference type="PATRIC" id="fig|1590.144.peg.3115"/>
<accession>A0A166K4P9</accession>
<dbReference type="RefSeq" id="WP_044432677.1">
    <property type="nucleotide sequence ID" value="NZ_CBDBYG010000005.1"/>
</dbReference>
<gene>
    <name evidence="3" type="ORF">Lp19_0829</name>
</gene>
<dbReference type="KEGG" id="lpb:SH83_14990"/>
<reference evidence="3 4" key="1">
    <citation type="submission" date="2016-03" db="EMBL/GenBank/DDBJ databases">
        <title>Comparative genomics of 54 Lactobacillus plantarum strains reveals genomic uncoupling from niche constraints.</title>
        <authorList>
            <person name="Martino M.E."/>
        </authorList>
    </citation>
    <scope>NUCLEOTIDE SEQUENCE [LARGE SCALE GENOMIC DNA]</scope>
    <source>
        <strain evidence="3 4">19.1</strain>
    </source>
</reference>
<dbReference type="InterPro" id="IPR001585">
    <property type="entry name" value="TAL/FSA"/>
</dbReference>
<dbReference type="NCBIfam" id="NF009299">
    <property type="entry name" value="PRK12656.1"/>
    <property type="match status" value="1"/>
</dbReference>
<evidence type="ECO:0000313" key="4">
    <source>
        <dbReference type="Proteomes" id="UP000076882"/>
    </source>
</evidence>
<proteinExistence type="predicted"/>
<dbReference type="InterPro" id="IPR033919">
    <property type="entry name" value="TSA/FSA_arc/bac"/>
</dbReference>
<evidence type="ECO:0000256" key="2">
    <source>
        <dbReference type="ARBA" id="ARBA00023270"/>
    </source>
</evidence>
<dbReference type="Proteomes" id="UP000076882">
    <property type="component" value="Unassembled WGS sequence"/>
</dbReference>
<dbReference type="GO" id="GO:0005975">
    <property type="term" value="P:carbohydrate metabolic process"/>
    <property type="evidence" value="ECO:0007669"/>
    <property type="project" value="InterPro"/>
</dbReference>
<dbReference type="AlphaFoldDB" id="A0A166K4P9"/>
<dbReference type="InterPro" id="IPR013785">
    <property type="entry name" value="Aldolase_TIM"/>
</dbReference>
<comment type="subcellular location">
    <subcellularLocation>
        <location evidence="1">Cytoplasm</location>
    </subcellularLocation>
</comment>
<dbReference type="CDD" id="cd00956">
    <property type="entry name" value="Transaldolase_FSA"/>
    <property type="match status" value="1"/>
</dbReference>
<name>A0A166K4P9_LACPN</name>
<dbReference type="SUPFAM" id="SSF51569">
    <property type="entry name" value="Aldolase"/>
    <property type="match status" value="1"/>
</dbReference>
<dbReference type="Gene3D" id="3.20.20.70">
    <property type="entry name" value="Aldolase class I"/>
    <property type="match status" value="1"/>
</dbReference>
<organism evidence="3 4">
    <name type="scientific">Lactiplantibacillus plantarum</name>
    <name type="common">Lactobacillus plantarum</name>
    <dbReference type="NCBI Taxonomy" id="1590"/>
    <lineage>
        <taxon>Bacteria</taxon>
        <taxon>Bacillati</taxon>
        <taxon>Bacillota</taxon>
        <taxon>Bacilli</taxon>
        <taxon>Lactobacillales</taxon>
        <taxon>Lactobacillaceae</taxon>
        <taxon>Lactiplantibacillus</taxon>
    </lineage>
</organism>
<sequence length="229" mass="25074">MELLLDTVNLDTIKKYADVISLAGVTSNPSIVKKERPIDFYKHMREVRQIIGKERTLHVQVVGQTAEAMLADAHMILEELDDQVYIKVPTDMTGLAVIKQLKKEGIHVTATAIYSEFQGYLAIAAGVDYLAPYYNRMINMNIDSDLVIKHLANQIQREQSTTKILAASFHTVQQINASLVMGAQAVTLGPDLLETALNSPAISAAVAGFKADWESLYGANATLASLSVQ</sequence>
<protein>
    <submittedName>
        <fullName evidence="3">Transaldolase</fullName>
    </submittedName>
</protein>
<comment type="caution">
    <text evidence="3">The sequence shown here is derived from an EMBL/GenBank/DDBJ whole genome shotgun (WGS) entry which is preliminary data.</text>
</comment>
<dbReference type="PROSITE" id="PS01054">
    <property type="entry name" value="TRANSALDOLASE_1"/>
    <property type="match status" value="1"/>
</dbReference>
<dbReference type="Pfam" id="PF00923">
    <property type="entry name" value="TAL_FSA"/>
    <property type="match status" value="1"/>
</dbReference>
<dbReference type="PANTHER" id="PTHR10683">
    <property type="entry name" value="TRANSALDOLASE"/>
    <property type="match status" value="1"/>
</dbReference>
<evidence type="ECO:0000256" key="1">
    <source>
        <dbReference type="ARBA" id="ARBA00004496"/>
    </source>
</evidence>
<dbReference type="GO" id="GO:0016832">
    <property type="term" value="F:aldehyde-lyase activity"/>
    <property type="evidence" value="ECO:0007669"/>
    <property type="project" value="InterPro"/>
</dbReference>
<dbReference type="EMBL" id="LUXM01000018">
    <property type="protein sequence ID" value="KZU96853.1"/>
    <property type="molecule type" value="Genomic_DNA"/>
</dbReference>
<dbReference type="PANTHER" id="PTHR10683:SF28">
    <property type="entry name" value="TRANSALDOLASE C"/>
    <property type="match status" value="1"/>
</dbReference>
<dbReference type="GO" id="GO:0005737">
    <property type="term" value="C:cytoplasm"/>
    <property type="evidence" value="ECO:0007669"/>
    <property type="project" value="UniProtKB-SubCell"/>
</dbReference>
<dbReference type="InterPro" id="IPR018225">
    <property type="entry name" value="Transaldolase_AS"/>
</dbReference>
<keyword evidence="2" id="KW-0704">Schiff base</keyword>